<keyword evidence="3" id="KW-1185">Reference proteome</keyword>
<evidence type="ECO:0000313" key="3">
    <source>
        <dbReference type="Proteomes" id="UP000778951"/>
    </source>
</evidence>
<proteinExistence type="predicted"/>
<dbReference type="AlphaFoldDB" id="A0A968KZT4"/>
<dbReference type="RefSeq" id="WP_167695736.1">
    <property type="nucleotide sequence ID" value="NZ_CP118181.1"/>
</dbReference>
<reference evidence="2" key="1">
    <citation type="submission" date="2020-03" db="EMBL/GenBank/DDBJ databases">
        <title>Spirochaetal bacteria isolated from arthropods constitute a novel genus Entomospira genus novum within the order Spirochaetales.</title>
        <authorList>
            <person name="Grana-Miraglia L."/>
            <person name="Sikutova S."/>
            <person name="Fingerle V."/>
            <person name="Sing A."/>
            <person name="Castillo-Ramirez S."/>
            <person name="Margos G."/>
            <person name="Rudolf I."/>
        </authorList>
    </citation>
    <scope>NUCLEOTIDE SEQUENCE</scope>
    <source>
        <strain evidence="2">BR149</strain>
    </source>
</reference>
<organism evidence="2 3">
    <name type="scientific">Entomospira culicis</name>
    <dbReference type="NCBI Taxonomy" id="2719989"/>
    <lineage>
        <taxon>Bacteria</taxon>
        <taxon>Pseudomonadati</taxon>
        <taxon>Spirochaetota</taxon>
        <taxon>Spirochaetia</taxon>
        <taxon>Spirochaetales</taxon>
        <taxon>Spirochaetaceae</taxon>
        <taxon>Entomospira</taxon>
    </lineage>
</organism>
<feature type="transmembrane region" description="Helical" evidence="1">
    <location>
        <begin position="7"/>
        <end position="27"/>
    </location>
</feature>
<evidence type="ECO:0000313" key="2">
    <source>
        <dbReference type="EMBL" id="NIZ69651.1"/>
    </source>
</evidence>
<name>A0A968KZT4_9SPIO</name>
<sequence>MSSIKGRVLLFLIVILVLEVIYFGVILPRTLLKTILIDANFDVLESDIYELGDLDYGMRIMEVDPKALVQLLEAQSMIQEAHVQRGHFGRLYIQMKGYNPSVALITAEGGILFLDHGGYLFSSNKKTGIFPPLLHGAQFEQEESGLRLHKSMRPLLTALQRLREHHPTTHSSIAGIKAISKADNLLYWQVSFIGLRAKAKLASYLKAEDIERAFVVLLSLESQGRFLGEVDFRTNEIVYTQEKP</sequence>
<evidence type="ECO:0008006" key="4">
    <source>
        <dbReference type="Google" id="ProtNLM"/>
    </source>
</evidence>
<comment type="caution">
    <text evidence="2">The sequence shown here is derived from an EMBL/GenBank/DDBJ whole genome shotgun (WGS) entry which is preliminary data.</text>
</comment>
<gene>
    <name evidence="2" type="ORF">HCT48_05420</name>
</gene>
<dbReference type="EMBL" id="JAATLM010000001">
    <property type="protein sequence ID" value="NIZ69651.1"/>
    <property type="molecule type" value="Genomic_DNA"/>
</dbReference>
<accession>A0A968KZT4</accession>
<evidence type="ECO:0000256" key="1">
    <source>
        <dbReference type="SAM" id="Phobius"/>
    </source>
</evidence>
<keyword evidence="1" id="KW-1133">Transmembrane helix</keyword>
<protein>
    <recommendedName>
        <fullName evidence="4">Cell division protein FtsQ</fullName>
    </recommendedName>
</protein>
<keyword evidence="1" id="KW-0472">Membrane</keyword>
<dbReference type="Proteomes" id="UP000778951">
    <property type="component" value="Unassembled WGS sequence"/>
</dbReference>
<keyword evidence="1" id="KW-0812">Transmembrane</keyword>